<dbReference type="Proteomes" id="UP000887579">
    <property type="component" value="Unplaced"/>
</dbReference>
<organism evidence="1 2">
    <name type="scientific">Panagrolaimus sp. ES5</name>
    <dbReference type="NCBI Taxonomy" id="591445"/>
    <lineage>
        <taxon>Eukaryota</taxon>
        <taxon>Metazoa</taxon>
        <taxon>Ecdysozoa</taxon>
        <taxon>Nematoda</taxon>
        <taxon>Chromadorea</taxon>
        <taxon>Rhabditida</taxon>
        <taxon>Tylenchina</taxon>
        <taxon>Panagrolaimomorpha</taxon>
        <taxon>Panagrolaimoidea</taxon>
        <taxon>Panagrolaimidae</taxon>
        <taxon>Panagrolaimus</taxon>
    </lineage>
</organism>
<protein>
    <submittedName>
        <fullName evidence="2">Uncharacterized protein</fullName>
    </submittedName>
</protein>
<sequence>MDSCVNSSILSLHIAAYENTSDDNECWEIDDNGQKILKLKRLNNVEHFIHGLSPDFQSSFEFPRQQENGATKPEMMQFKANQRLQNPNNSNIPSNGSTFVIQELEVQVCLFLALMKEVLCMRKAFSEFELLSDGPIESDTVIKLEDYDGRPALSALEAREMEIYLVLDAEITAVEEYLNSFNLNMNMDTHELIVAVKRIVQNLELIGEERVQKVTHVATKCLFQKRIDVMQKFLNDLINTCFSNSQPLQTYINCCNIINYNQY</sequence>
<proteinExistence type="predicted"/>
<dbReference type="WBParaSite" id="ES5_v2.g15965.t1">
    <property type="protein sequence ID" value="ES5_v2.g15965.t1"/>
    <property type="gene ID" value="ES5_v2.g15965"/>
</dbReference>
<name>A0AC34FGE1_9BILA</name>
<reference evidence="2" key="1">
    <citation type="submission" date="2022-11" db="UniProtKB">
        <authorList>
            <consortium name="WormBaseParasite"/>
        </authorList>
    </citation>
    <scope>IDENTIFICATION</scope>
</reference>
<evidence type="ECO:0000313" key="1">
    <source>
        <dbReference type="Proteomes" id="UP000887579"/>
    </source>
</evidence>
<accession>A0AC34FGE1</accession>
<evidence type="ECO:0000313" key="2">
    <source>
        <dbReference type="WBParaSite" id="ES5_v2.g15965.t1"/>
    </source>
</evidence>